<comment type="caution">
    <text evidence="2">The sequence shown here is derived from an EMBL/GenBank/DDBJ whole genome shotgun (WGS) entry which is preliminary data.</text>
</comment>
<accession>A0A7Y2EEQ4</accession>
<organism evidence="2 3">
    <name type="scientific">Eiseniibacteriota bacterium</name>
    <dbReference type="NCBI Taxonomy" id="2212470"/>
    <lineage>
        <taxon>Bacteria</taxon>
        <taxon>Candidatus Eiseniibacteriota</taxon>
    </lineage>
</organism>
<evidence type="ECO:0000313" key="2">
    <source>
        <dbReference type="EMBL" id="NNF08640.1"/>
    </source>
</evidence>
<sequence>MIRIWGPAILSSFGCVALFSVPNWSQQFTLYAALYGALFAIAVLAAALNRKHDLTAREWIVFWAAALFGRGLLIFHEASLSDDIYRYLWDGHVLLSGINPFRYAPNDPVLVELHTAFWGLINNPELPTIYPPLLQLVFA</sequence>
<dbReference type="AlphaFoldDB" id="A0A7Y2EEQ4"/>
<feature type="transmembrane region" description="Helical" evidence="1">
    <location>
        <begin position="30"/>
        <end position="48"/>
    </location>
</feature>
<reference evidence="2 3" key="1">
    <citation type="submission" date="2020-03" db="EMBL/GenBank/DDBJ databases">
        <title>Metabolic flexibility allows generalist bacteria to become dominant in a frequently disturbed ecosystem.</title>
        <authorList>
            <person name="Chen Y.-J."/>
            <person name="Leung P.M."/>
            <person name="Bay S.K."/>
            <person name="Hugenholtz P."/>
            <person name="Kessler A.J."/>
            <person name="Shelley G."/>
            <person name="Waite D.W."/>
            <person name="Cook P.L."/>
            <person name="Greening C."/>
        </authorList>
    </citation>
    <scope>NUCLEOTIDE SEQUENCE [LARGE SCALE GENOMIC DNA]</scope>
    <source>
        <strain evidence="2">SS_bin_28</strain>
    </source>
</reference>
<keyword evidence="1" id="KW-1133">Transmembrane helix</keyword>
<evidence type="ECO:0000256" key="1">
    <source>
        <dbReference type="SAM" id="Phobius"/>
    </source>
</evidence>
<feature type="transmembrane region" description="Helical" evidence="1">
    <location>
        <begin position="60"/>
        <end position="79"/>
    </location>
</feature>
<protein>
    <submittedName>
        <fullName evidence="2">Uncharacterized protein</fullName>
    </submittedName>
</protein>
<dbReference type="EMBL" id="JABDJR010000713">
    <property type="protein sequence ID" value="NNF08640.1"/>
    <property type="molecule type" value="Genomic_DNA"/>
</dbReference>
<proteinExistence type="predicted"/>
<keyword evidence="1" id="KW-0472">Membrane</keyword>
<dbReference type="Proteomes" id="UP000547674">
    <property type="component" value="Unassembled WGS sequence"/>
</dbReference>
<name>A0A7Y2EEQ4_UNCEI</name>
<evidence type="ECO:0000313" key="3">
    <source>
        <dbReference type="Proteomes" id="UP000547674"/>
    </source>
</evidence>
<feature type="non-terminal residue" evidence="2">
    <location>
        <position position="139"/>
    </location>
</feature>
<gene>
    <name evidence="2" type="ORF">HKN21_17895</name>
</gene>
<keyword evidence="1" id="KW-0812">Transmembrane</keyword>
<dbReference type="PROSITE" id="PS51257">
    <property type="entry name" value="PROKAR_LIPOPROTEIN"/>
    <property type="match status" value="1"/>
</dbReference>